<gene>
    <name evidence="2" type="ORF">EG352_10290</name>
</gene>
<evidence type="ECO:0000256" key="1">
    <source>
        <dbReference type="SAM" id="SignalP"/>
    </source>
</evidence>
<keyword evidence="1" id="KW-0732">Signal</keyword>
<evidence type="ECO:0000313" key="2">
    <source>
        <dbReference type="EMBL" id="AZB18136.1"/>
    </source>
</evidence>
<dbReference type="EMBL" id="CP033930">
    <property type="protein sequence ID" value="AZB18136.1"/>
    <property type="molecule type" value="Genomic_DNA"/>
</dbReference>
<proteinExistence type="predicted"/>
<dbReference type="Proteomes" id="UP000269015">
    <property type="component" value="Chromosome"/>
</dbReference>
<sequence length="245" mass="25492">MKNIFNFLAIVAFGSLVNAQVSLNNGAQNAAINNSNVAIDLSSAFSTEAGAGANVGKGIVVPSVDLVNFQFDTSLADGSTFPTWFDGMVVYNNATGTTLTTGQRSSTATAVTPGFYYYYNPTGSTTSSVQPGVWRPLGGNANAGKVNILPTETITNTQVNNAQVYAIKGTFTASGTSTAVNIPAPAGMSAMYAITIYKAGTNTVYDRSLYSYTIATTAGNAVTGSPSMSVVYPSGTYDYVLEYLK</sequence>
<dbReference type="KEGG" id="cio:CEQ15_13425"/>
<feature type="chain" id="PRO_5042213697" evidence="1">
    <location>
        <begin position="20"/>
        <end position="245"/>
    </location>
</feature>
<organism evidence="2 3">
    <name type="scientific">Chryseobacterium indologenes</name>
    <name type="common">Flavobacterium indologenes</name>
    <dbReference type="NCBI Taxonomy" id="253"/>
    <lineage>
        <taxon>Bacteria</taxon>
        <taxon>Pseudomonadati</taxon>
        <taxon>Bacteroidota</taxon>
        <taxon>Flavobacteriia</taxon>
        <taxon>Flavobacteriales</taxon>
        <taxon>Weeksellaceae</taxon>
        <taxon>Chryseobacterium group</taxon>
        <taxon>Chryseobacterium</taxon>
    </lineage>
</organism>
<dbReference type="AlphaFoldDB" id="A0AAD0YWQ7"/>
<protein>
    <submittedName>
        <fullName evidence="2">Uncharacterized protein</fullName>
    </submittedName>
</protein>
<dbReference type="RefSeq" id="WP_027374599.1">
    <property type="nucleotide sequence ID" value="NZ_CP022058.2"/>
</dbReference>
<accession>A0AAD0YWQ7</accession>
<evidence type="ECO:0000313" key="3">
    <source>
        <dbReference type="Proteomes" id="UP000269015"/>
    </source>
</evidence>
<reference evidence="2 3" key="1">
    <citation type="submission" date="2018-11" db="EMBL/GenBank/DDBJ databases">
        <title>Proposal to divide the Flavobacteriaceae and reorganize its genera based on Amino Acid Identity values calculated from whole genome sequences.</title>
        <authorList>
            <person name="Nicholson A.C."/>
            <person name="Gulvik C.A."/>
            <person name="Whitney A.M."/>
            <person name="Humrighouse B.W."/>
            <person name="Bell M."/>
            <person name="Holmes B."/>
            <person name="Steigerwalt A.G."/>
            <person name="Villarma A."/>
            <person name="Sheth M."/>
            <person name="Batra D."/>
            <person name="Pryor J."/>
            <person name="Bernardet J.-F."/>
            <person name="Hugo C."/>
            <person name="Kampfer P."/>
            <person name="Newman J."/>
            <person name="McQuiston J.R."/>
        </authorList>
    </citation>
    <scope>NUCLEOTIDE SEQUENCE [LARGE SCALE GENOMIC DNA]</scope>
    <source>
        <strain evidence="2 3">H5559</strain>
    </source>
</reference>
<feature type="signal peptide" evidence="1">
    <location>
        <begin position="1"/>
        <end position="19"/>
    </location>
</feature>
<name>A0AAD0YWQ7_CHRID</name>